<feature type="domain" description="Reverse transcriptase Ty1/copia-type" evidence="1">
    <location>
        <begin position="39"/>
        <end position="128"/>
    </location>
</feature>
<dbReference type="Pfam" id="PF07727">
    <property type="entry name" value="RVT_2"/>
    <property type="match status" value="1"/>
</dbReference>
<keyword evidence="3" id="KW-1185">Reference proteome</keyword>
<evidence type="ECO:0000259" key="1">
    <source>
        <dbReference type="Pfam" id="PF07727"/>
    </source>
</evidence>
<dbReference type="InterPro" id="IPR013103">
    <property type="entry name" value="RVT_2"/>
</dbReference>
<accession>A0AAE0C5L8</accession>
<protein>
    <recommendedName>
        <fullName evidence="1">Reverse transcriptase Ty1/copia-type domain-containing protein</fullName>
    </recommendedName>
</protein>
<dbReference type="AlphaFoldDB" id="A0AAE0C5L8"/>
<dbReference type="EMBL" id="LGRX02027755">
    <property type="protein sequence ID" value="KAK3248876.1"/>
    <property type="molecule type" value="Genomic_DNA"/>
</dbReference>
<reference evidence="2 3" key="1">
    <citation type="journal article" date="2015" name="Genome Biol. Evol.">
        <title>Comparative Genomics of a Bacterivorous Green Alga Reveals Evolutionary Causalities and Consequences of Phago-Mixotrophic Mode of Nutrition.</title>
        <authorList>
            <person name="Burns J.A."/>
            <person name="Paasch A."/>
            <person name="Narechania A."/>
            <person name="Kim E."/>
        </authorList>
    </citation>
    <scope>NUCLEOTIDE SEQUENCE [LARGE SCALE GENOMIC DNA]</scope>
    <source>
        <strain evidence="2 3">PLY_AMNH</strain>
    </source>
</reference>
<name>A0AAE0C5L8_9CHLO</name>
<proteinExistence type="predicted"/>
<sequence>MFLPSDLGSSLEDSPAWYVLFKEYYEALGIPVNTYYPLLTEGDKESYGVDYGEVLAPCTQISSVCLVFVLSLAYQLQVHHVNVETAFLNSPLQEELYVEREGCYYAKSIKSLYGHKQAGKTWFDTSEASILAYDSHLKKSVVEPSLLHCLPRPHRFHYMLCGRLRAWLRTILDGTSPALRPSMRSALARPPVQLLW</sequence>
<evidence type="ECO:0000313" key="2">
    <source>
        <dbReference type="EMBL" id="KAK3248876.1"/>
    </source>
</evidence>
<comment type="caution">
    <text evidence="2">The sequence shown here is derived from an EMBL/GenBank/DDBJ whole genome shotgun (WGS) entry which is preliminary data.</text>
</comment>
<dbReference type="Proteomes" id="UP001190700">
    <property type="component" value="Unassembled WGS sequence"/>
</dbReference>
<organism evidence="2 3">
    <name type="scientific">Cymbomonas tetramitiformis</name>
    <dbReference type="NCBI Taxonomy" id="36881"/>
    <lineage>
        <taxon>Eukaryota</taxon>
        <taxon>Viridiplantae</taxon>
        <taxon>Chlorophyta</taxon>
        <taxon>Pyramimonadophyceae</taxon>
        <taxon>Pyramimonadales</taxon>
        <taxon>Pyramimonadaceae</taxon>
        <taxon>Cymbomonas</taxon>
    </lineage>
</organism>
<evidence type="ECO:0000313" key="3">
    <source>
        <dbReference type="Proteomes" id="UP001190700"/>
    </source>
</evidence>
<gene>
    <name evidence="2" type="ORF">CYMTET_41681</name>
</gene>